<keyword evidence="7 9" id="KW-1133">Transmembrane helix</keyword>
<dbReference type="PROSITE" id="PS50929">
    <property type="entry name" value="ABC_TM1F"/>
    <property type="match status" value="1"/>
</dbReference>
<dbReference type="FunFam" id="3.40.50.300:FF:000221">
    <property type="entry name" value="Multidrug ABC transporter ATP-binding protein"/>
    <property type="match status" value="1"/>
</dbReference>
<name>A0A1R4HY35_9GAMM</name>
<evidence type="ECO:0000259" key="10">
    <source>
        <dbReference type="PROSITE" id="PS50893"/>
    </source>
</evidence>
<dbReference type="Proteomes" id="UP000754821">
    <property type="component" value="Unassembled WGS sequence"/>
</dbReference>
<dbReference type="InterPro" id="IPR036640">
    <property type="entry name" value="ABC1_TM_sf"/>
</dbReference>
<dbReference type="PROSITE" id="PS00211">
    <property type="entry name" value="ABC_TRANSPORTER_1"/>
    <property type="match status" value="1"/>
</dbReference>
<dbReference type="Proteomes" id="UP000196331">
    <property type="component" value="Unassembled WGS sequence"/>
</dbReference>
<dbReference type="Pfam" id="PF00664">
    <property type="entry name" value="ABC_membrane"/>
    <property type="match status" value="1"/>
</dbReference>
<dbReference type="Gene3D" id="3.40.50.300">
    <property type="entry name" value="P-loop containing nucleotide triphosphate hydrolases"/>
    <property type="match status" value="1"/>
</dbReference>
<keyword evidence="3" id="KW-1003">Cell membrane</keyword>
<keyword evidence="5" id="KW-0547">Nucleotide-binding</keyword>
<evidence type="ECO:0000256" key="9">
    <source>
        <dbReference type="SAM" id="Phobius"/>
    </source>
</evidence>
<dbReference type="SUPFAM" id="SSF90123">
    <property type="entry name" value="ABC transporter transmembrane region"/>
    <property type="match status" value="1"/>
</dbReference>
<sequence>MKVNVHEIPQGPRSTWGDLLRLSAGQPRLLALTIAATLIAQAGMVTSLALGAWLAGLALTGAPESLWQPVLWGMLVSAVAGAGGRWWQAHISHAFAFALIETLQVGIYDGLERAAPGGLSDTRSGEQANVALNDAQALEHFFAHTLADTIAAVVVPLLALLALAWIQPWLTLVLLPFLPTLTSVPFWLGERAFRQGREMNAALAGLNAEVIEGIEARREILLFNQEAAWRARLGQYLARLKSEQRRYALRTGAEQGGIELIQSLALITALVASAVLLEYQALALAQVPLSVVLVGAALLPLAEVARSASQLGAVRASAARVLALLHQRSPIQDNGQRLPKDASIEFNQVVFAHSERPVLQGVNFRVETGEMVALVGPSGSGKTTCANLLMRFYEVQSGTVKLGSEDLRDIPLSELRHWIAWVGQEAYLFDDSIEGNLRLGKPEATQQEIEIAAHQAQAHDFIQALPEGYQTRCGANGARLSGGQRQRIAIARALLSQAPVLVMDEASSSLDADSEHALQQALLALRGQYTLLVVAHRPSTIAQADRVVLLQDGCILDQGSHEQLLHRCEQYVQLLAQPASA</sequence>
<feature type="domain" description="ABC transporter" evidence="10">
    <location>
        <begin position="344"/>
        <end position="577"/>
    </location>
</feature>
<dbReference type="InterPro" id="IPR003439">
    <property type="entry name" value="ABC_transporter-like_ATP-bd"/>
</dbReference>
<dbReference type="InterPro" id="IPR017871">
    <property type="entry name" value="ABC_transporter-like_CS"/>
</dbReference>
<dbReference type="GO" id="GO:0016887">
    <property type="term" value="F:ATP hydrolysis activity"/>
    <property type="evidence" value="ECO:0007669"/>
    <property type="project" value="InterPro"/>
</dbReference>
<dbReference type="PROSITE" id="PS50893">
    <property type="entry name" value="ABC_TRANSPORTER_2"/>
    <property type="match status" value="1"/>
</dbReference>
<dbReference type="InterPro" id="IPR027417">
    <property type="entry name" value="P-loop_NTPase"/>
</dbReference>
<dbReference type="AlphaFoldDB" id="A0A1R4HY35"/>
<dbReference type="GO" id="GO:0005886">
    <property type="term" value="C:plasma membrane"/>
    <property type="evidence" value="ECO:0007669"/>
    <property type="project" value="UniProtKB-SubCell"/>
</dbReference>
<evidence type="ECO:0000256" key="2">
    <source>
        <dbReference type="ARBA" id="ARBA00022448"/>
    </source>
</evidence>
<dbReference type="RefSeq" id="WP_087107924.1">
    <property type="nucleotide sequence ID" value="NZ_FUKM01000033.1"/>
</dbReference>
<evidence type="ECO:0000256" key="8">
    <source>
        <dbReference type="ARBA" id="ARBA00023136"/>
    </source>
</evidence>
<keyword evidence="4 9" id="KW-0812">Transmembrane</keyword>
<dbReference type="EC" id="3.6.3.25" evidence="13"/>
<dbReference type="SUPFAM" id="SSF52540">
    <property type="entry name" value="P-loop containing nucleoside triphosphate hydrolases"/>
    <property type="match status" value="1"/>
</dbReference>
<evidence type="ECO:0000256" key="3">
    <source>
        <dbReference type="ARBA" id="ARBA00022475"/>
    </source>
</evidence>
<gene>
    <name evidence="13" type="ORF">CZ787_08055</name>
    <name evidence="12" type="ORF">EI163_02295</name>
</gene>
<keyword evidence="8 9" id="KW-0472">Membrane</keyword>
<evidence type="ECO:0000256" key="1">
    <source>
        <dbReference type="ARBA" id="ARBA00004651"/>
    </source>
</evidence>
<reference evidence="12 15" key="2">
    <citation type="submission" date="2020-07" db="EMBL/GenBank/DDBJ databases">
        <title>Halophilic bacteria isolated from french cheeses.</title>
        <authorList>
            <person name="Kothe C.I."/>
            <person name="Farah-Kraiem B."/>
            <person name="Renault P."/>
            <person name="Dridi B."/>
        </authorList>
    </citation>
    <scope>NUCLEOTIDE SEQUENCE [LARGE SCALE GENOMIC DNA]</scope>
    <source>
        <strain evidence="12 15">FME16</strain>
    </source>
</reference>
<comment type="subcellular location">
    <subcellularLocation>
        <location evidence="1">Cell membrane</location>
        <topology evidence="1">Multi-pass membrane protein</topology>
    </subcellularLocation>
</comment>
<protein>
    <submittedName>
        <fullName evidence="12">ABC transporter ATP-binding protein</fullName>
    </submittedName>
    <submittedName>
        <fullName evidence="13">Lipid A export ATP-binding/permease protein MsbA</fullName>
        <ecNumber evidence="13">3.6.3.25</ecNumber>
    </submittedName>
</protein>
<keyword evidence="6 13" id="KW-0067">ATP-binding</keyword>
<dbReference type="PANTHER" id="PTHR43394:SF1">
    <property type="entry name" value="ATP-BINDING CASSETTE SUB-FAMILY B MEMBER 10, MITOCHONDRIAL"/>
    <property type="match status" value="1"/>
</dbReference>
<dbReference type="Pfam" id="PF00005">
    <property type="entry name" value="ABC_tran"/>
    <property type="match status" value="1"/>
</dbReference>
<evidence type="ECO:0000256" key="6">
    <source>
        <dbReference type="ARBA" id="ARBA00022840"/>
    </source>
</evidence>
<dbReference type="InterPro" id="IPR011527">
    <property type="entry name" value="ABC1_TM_dom"/>
</dbReference>
<evidence type="ECO:0000259" key="11">
    <source>
        <dbReference type="PROSITE" id="PS50929"/>
    </source>
</evidence>
<keyword evidence="15" id="KW-1185">Reference proteome</keyword>
<evidence type="ECO:0000313" key="12">
    <source>
        <dbReference type="EMBL" id="MBE0402398.1"/>
    </source>
</evidence>
<dbReference type="SMART" id="SM00382">
    <property type="entry name" value="AAA"/>
    <property type="match status" value="1"/>
</dbReference>
<evidence type="ECO:0000313" key="14">
    <source>
        <dbReference type="Proteomes" id="UP000196331"/>
    </source>
</evidence>
<dbReference type="EMBL" id="FUKM01000033">
    <property type="protein sequence ID" value="SJN12438.1"/>
    <property type="molecule type" value="Genomic_DNA"/>
</dbReference>
<evidence type="ECO:0000313" key="13">
    <source>
        <dbReference type="EMBL" id="SJN12438.1"/>
    </source>
</evidence>
<dbReference type="OrthoDB" id="9806127at2"/>
<dbReference type="InterPro" id="IPR039421">
    <property type="entry name" value="Type_1_exporter"/>
</dbReference>
<organism evidence="13 14">
    <name type="scientific">Halomonas citrativorans</name>
    <dbReference type="NCBI Taxonomy" id="2742612"/>
    <lineage>
        <taxon>Bacteria</taxon>
        <taxon>Pseudomonadati</taxon>
        <taxon>Pseudomonadota</taxon>
        <taxon>Gammaproteobacteria</taxon>
        <taxon>Oceanospirillales</taxon>
        <taxon>Halomonadaceae</taxon>
        <taxon>Halomonas</taxon>
    </lineage>
</organism>
<keyword evidence="2" id="KW-0813">Transport</keyword>
<dbReference type="InterPro" id="IPR003593">
    <property type="entry name" value="AAA+_ATPase"/>
</dbReference>
<evidence type="ECO:0000256" key="5">
    <source>
        <dbReference type="ARBA" id="ARBA00022741"/>
    </source>
</evidence>
<feature type="domain" description="ABC transmembrane type-1" evidence="11">
    <location>
        <begin position="31"/>
        <end position="313"/>
    </location>
</feature>
<feature type="transmembrane region" description="Helical" evidence="9">
    <location>
        <begin position="66"/>
        <end position="87"/>
    </location>
</feature>
<reference evidence="13 14" key="1">
    <citation type="submission" date="2017-02" db="EMBL/GenBank/DDBJ databases">
        <authorList>
            <person name="Dridi B."/>
        </authorList>
    </citation>
    <scope>NUCLEOTIDE SEQUENCE [LARGE SCALE GENOMIC DNA]</scope>
    <source>
        <strain evidence="13 14">JB380</strain>
    </source>
</reference>
<comment type="caution">
    <text evidence="13">The sequence shown here is derived from an EMBL/GenBank/DDBJ whole genome shotgun (WGS) entry which is preliminary data.</text>
</comment>
<dbReference type="Gene3D" id="1.20.1560.10">
    <property type="entry name" value="ABC transporter type 1, transmembrane domain"/>
    <property type="match status" value="1"/>
</dbReference>
<evidence type="ECO:0000313" key="15">
    <source>
        <dbReference type="Proteomes" id="UP000754821"/>
    </source>
</evidence>
<dbReference type="GO" id="GO:0005524">
    <property type="term" value="F:ATP binding"/>
    <property type="evidence" value="ECO:0007669"/>
    <property type="project" value="UniProtKB-KW"/>
</dbReference>
<accession>A0A1R4HY35</accession>
<dbReference type="GO" id="GO:0015421">
    <property type="term" value="F:ABC-type oligopeptide transporter activity"/>
    <property type="evidence" value="ECO:0007669"/>
    <property type="project" value="TreeGrafter"/>
</dbReference>
<feature type="transmembrane region" description="Helical" evidence="9">
    <location>
        <begin position="146"/>
        <end position="166"/>
    </location>
</feature>
<evidence type="ECO:0000256" key="4">
    <source>
        <dbReference type="ARBA" id="ARBA00022692"/>
    </source>
</evidence>
<feature type="transmembrane region" description="Helical" evidence="9">
    <location>
        <begin position="29"/>
        <end position="54"/>
    </location>
</feature>
<dbReference type="EMBL" id="RRZC01000002">
    <property type="protein sequence ID" value="MBE0402398.1"/>
    <property type="molecule type" value="Genomic_DNA"/>
</dbReference>
<keyword evidence="13" id="KW-0378">Hydrolase</keyword>
<proteinExistence type="predicted"/>
<dbReference type="PANTHER" id="PTHR43394">
    <property type="entry name" value="ATP-DEPENDENT PERMEASE MDL1, MITOCHONDRIAL"/>
    <property type="match status" value="1"/>
</dbReference>
<evidence type="ECO:0000256" key="7">
    <source>
        <dbReference type="ARBA" id="ARBA00022989"/>
    </source>
</evidence>